<gene>
    <name evidence="2" type="ORF">V1264_018560</name>
</gene>
<evidence type="ECO:0000256" key="1">
    <source>
        <dbReference type="SAM" id="MobiDB-lite"/>
    </source>
</evidence>
<dbReference type="AlphaFoldDB" id="A0AAN9GCX9"/>
<evidence type="ECO:0000313" key="3">
    <source>
        <dbReference type="Proteomes" id="UP001374579"/>
    </source>
</evidence>
<protein>
    <submittedName>
        <fullName evidence="2">Uncharacterized protein</fullName>
    </submittedName>
</protein>
<dbReference type="EMBL" id="JBAMIC010000008">
    <property type="protein sequence ID" value="KAK7103712.1"/>
    <property type="molecule type" value="Genomic_DNA"/>
</dbReference>
<feature type="region of interest" description="Disordered" evidence="1">
    <location>
        <begin position="449"/>
        <end position="476"/>
    </location>
</feature>
<feature type="compositionally biased region" description="Basic and acidic residues" evidence="1">
    <location>
        <begin position="787"/>
        <end position="796"/>
    </location>
</feature>
<name>A0AAN9GCX9_9CAEN</name>
<reference evidence="2 3" key="1">
    <citation type="submission" date="2024-02" db="EMBL/GenBank/DDBJ databases">
        <title>Chromosome-scale genome assembly of the rough periwinkle Littorina saxatilis.</title>
        <authorList>
            <person name="De Jode A."/>
            <person name="Faria R."/>
            <person name="Formenti G."/>
            <person name="Sims Y."/>
            <person name="Smith T.P."/>
            <person name="Tracey A."/>
            <person name="Wood J.M.D."/>
            <person name="Zagrodzka Z.B."/>
            <person name="Johannesson K."/>
            <person name="Butlin R.K."/>
            <person name="Leder E.H."/>
        </authorList>
    </citation>
    <scope>NUCLEOTIDE SEQUENCE [LARGE SCALE GENOMIC DNA]</scope>
    <source>
        <strain evidence="2">Snail1</strain>
        <tissue evidence="2">Muscle</tissue>
    </source>
</reference>
<feature type="region of interest" description="Disordered" evidence="1">
    <location>
        <begin position="784"/>
        <end position="804"/>
    </location>
</feature>
<accession>A0AAN9GCX9</accession>
<feature type="compositionally biased region" description="Polar residues" evidence="1">
    <location>
        <begin position="452"/>
        <end position="476"/>
    </location>
</feature>
<feature type="region of interest" description="Disordered" evidence="1">
    <location>
        <begin position="706"/>
        <end position="726"/>
    </location>
</feature>
<comment type="caution">
    <text evidence="2">The sequence shown here is derived from an EMBL/GenBank/DDBJ whole genome shotgun (WGS) entry which is preliminary data.</text>
</comment>
<dbReference type="SUPFAM" id="SSF52540">
    <property type="entry name" value="P-loop containing nucleoside triphosphate hydrolases"/>
    <property type="match status" value="1"/>
</dbReference>
<proteinExistence type="predicted"/>
<dbReference type="Proteomes" id="UP001374579">
    <property type="component" value="Unassembled WGS sequence"/>
</dbReference>
<dbReference type="InterPro" id="IPR027417">
    <property type="entry name" value="P-loop_NTPase"/>
</dbReference>
<sequence length="844" mass="92183">MNDVDVFQVKSTGMANSTWKPSEDEHRAAIRESVVKAVQQVKRSCDVFHYIMSDLSCLPCATLVVAFPYLTSLQLHKAVGDEAKEWGVYFLTKDDLDTSCSADGMRNVEGPAMSTHGQGSKTAQWWQSSMGCVNKPLSPKDRRTIVGRTCGLLSVVSVWTKTDQLRVEVRTSAQAISQVADRFSHIVLLPSQASLLANSLLTRLCLTGPMGSGKTLLLQLKGRQWVREGRRVVVLNIRSTGRGRPIGYVLQEAIKAECSDSPGTGTVERHDVALNETNTETLKAELKAGGQTENMCIVLDELTFDMFFVVEFLASAFPHSPIWFVSAFVKTLPQGFTQCRLDTVMRSPPSIQLMLRDLDLNPSNKAAYTTRSAARGLPCDGPPIVFIQHKQHSSHSGMYDCAQCADQLVDILQRELGLVFPCGNNDPESVACAPESSIKPGTAGVCERGEEANSSAGSCNEGLSTPRNTSTSKSYPSVDSPSLTFRDVLLLVSMPIAFYRHHGNNQWETTASDVVRFLKYVNTSAFFTRLKELGAPLKVIVDNTSQEIACPSRDEIVVTDVLAVPSLERKVVIFIPGGPPSAIPEAHPSTSSDLNPAPPVSSLRESCVSQQTDSMTVDQVNLAHGETGVGSPSTDQANATHTDAIWSTRLDSLESQKTLCSEVVSATTVSPSTDVEDLVKSNKGIIDCMEAKELIKSMIENMVIPRHESSEEQPEGSGRPDDQYEESPAQCRMGMTIRGDWPVASVPEAQSQASCDSSLLADKRERTQDSSARSPFFLPAGDCVNMEDGKGERREEGDCDETEDHRELERCRISEAVSSLSMDDQDWLFMAASRCLSQFIAFIP</sequence>
<feature type="region of interest" description="Disordered" evidence="1">
    <location>
        <begin position="583"/>
        <end position="602"/>
    </location>
</feature>
<keyword evidence="3" id="KW-1185">Reference proteome</keyword>
<evidence type="ECO:0000313" key="2">
    <source>
        <dbReference type="EMBL" id="KAK7103712.1"/>
    </source>
</evidence>
<organism evidence="2 3">
    <name type="scientific">Littorina saxatilis</name>
    <dbReference type="NCBI Taxonomy" id="31220"/>
    <lineage>
        <taxon>Eukaryota</taxon>
        <taxon>Metazoa</taxon>
        <taxon>Spiralia</taxon>
        <taxon>Lophotrochozoa</taxon>
        <taxon>Mollusca</taxon>
        <taxon>Gastropoda</taxon>
        <taxon>Caenogastropoda</taxon>
        <taxon>Littorinimorpha</taxon>
        <taxon>Littorinoidea</taxon>
        <taxon>Littorinidae</taxon>
        <taxon>Littorina</taxon>
    </lineage>
</organism>